<proteinExistence type="predicted"/>
<reference evidence="3 4" key="1">
    <citation type="journal article" date="2015" name="Fungal Genet. Biol.">
        <title>Evolution of novel wood decay mechanisms in Agaricales revealed by the genome sequences of Fistulina hepatica and Cylindrobasidium torrendii.</title>
        <authorList>
            <person name="Floudas D."/>
            <person name="Held B.W."/>
            <person name="Riley R."/>
            <person name="Nagy L.G."/>
            <person name="Koehler G."/>
            <person name="Ransdell A.S."/>
            <person name="Younus H."/>
            <person name="Chow J."/>
            <person name="Chiniquy J."/>
            <person name="Lipzen A."/>
            <person name="Tritt A."/>
            <person name="Sun H."/>
            <person name="Haridas S."/>
            <person name="LaButti K."/>
            <person name="Ohm R.A."/>
            <person name="Kues U."/>
            <person name="Blanchette R.A."/>
            <person name="Grigoriev I.V."/>
            <person name="Minto R.E."/>
            <person name="Hibbett D.S."/>
        </authorList>
    </citation>
    <scope>NUCLEOTIDE SEQUENCE [LARGE SCALE GENOMIC DNA]</scope>
    <source>
        <strain evidence="3 4">FP15055 ss-10</strain>
    </source>
</reference>
<evidence type="ECO:0000313" key="3">
    <source>
        <dbReference type="EMBL" id="KIY63749.1"/>
    </source>
</evidence>
<evidence type="ECO:0000259" key="2">
    <source>
        <dbReference type="PROSITE" id="PS00028"/>
    </source>
</evidence>
<dbReference type="EMBL" id="KN880675">
    <property type="protein sequence ID" value="KIY63749.1"/>
    <property type="molecule type" value="Genomic_DNA"/>
</dbReference>
<dbReference type="OrthoDB" id="3222551at2759"/>
<protein>
    <recommendedName>
        <fullName evidence="2">C2H2-type domain-containing protein</fullName>
    </recommendedName>
</protein>
<dbReference type="AlphaFoldDB" id="A0A0D7B0T5"/>
<organism evidence="3 4">
    <name type="scientific">Cylindrobasidium torrendii FP15055 ss-10</name>
    <dbReference type="NCBI Taxonomy" id="1314674"/>
    <lineage>
        <taxon>Eukaryota</taxon>
        <taxon>Fungi</taxon>
        <taxon>Dikarya</taxon>
        <taxon>Basidiomycota</taxon>
        <taxon>Agaricomycotina</taxon>
        <taxon>Agaricomycetes</taxon>
        <taxon>Agaricomycetidae</taxon>
        <taxon>Agaricales</taxon>
        <taxon>Marasmiineae</taxon>
        <taxon>Physalacriaceae</taxon>
        <taxon>Cylindrobasidium</taxon>
    </lineage>
</organism>
<dbReference type="InterPro" id="IPR013087">
    <property type="entry name" value="Znf_C2H2_type"/>
</dbReference>
<evidence type="ECO:0000313" key="4">
    <source>
        <dbReference type="Proteomes" id="UP000054007"/>
    </source>
</evidence>
<name>A0A0D7B0T5_9AGAR</name>
<feature type="domain" description="C2H2-type" evidence="2">
    <location>
        <begin position="31"/>
        <end position="54"/>
    </location>
</feature>
<dbReference type="Proteomes" id="UP000054007">
    <property type="component" value="Unassembled WGS sequence"/>
</dbReference>
<dbReference type="PROSITE" id="PS00028">
    <property type="entry name" value="ZINC_FINGER_C2H2_1"/>
    <property type="match status" value="1"/>
</dbReference>
<accession>A0A0D7B0T5</accession>
<gene>
    <name evidence="3" type="ORF">CYLTODRAFT_125911</name>
</gene>
<feature type="region of interest" description="Disordered" evidence="1">
    <location>
        <begin position="49"/>
        <end position="79"/>
    </location>
</feature>
<keyword evidence="4" id="KW-1185">Reference proteome</keyword>
<evidence type="ECO:0000256" key="1">
    <source>
        <dbReference type="SAM" id="MobiDB-lite"/>
    </source>
</evidence>
<sequence length="79" mass="9215">MKPETTTRKEIEEAQSFVKVTEPKETPLFICLLPDCCRLFPTRDRILGHRKRDHPDLPEEDLEADILTWNEEPPQGEGQ</sequence>